<dbReference type="GO" id="GO:0016787">
    <property type="term" value="F:hydrolase activity"/>
    <property type="evidence" value="ECO:0007669"/>
    <property type="project" value="UniProtKB-KW"/>
</dbReference>
<keyword evidence="5" id="KW-1185">Reference proteome</keyword>
<reference evidence="4 5" key="1">
    <citation type="journal article" date="2014" name="Int. J. Syst. Evol. Microbiol.">
        <title>Complete genome sequence of Corynebacterium casei LMG S-19264T (=DSM 44701T), isolated from a smear-ripened cheese.</title>
        <authorList>
            <consortium name="US DOE Joint Genome Institute (JGI-PGF)"/>
            <person name="Walter F."/>
            <person name="Albersmeier A."/>
            <person name="Kalinowski J."/>
            <person name="Ruckert C."/>
        </authorList>
    </citation>
    <scope>NUCLEOTIDE SEQUENCE [LARGE SCALE GENOMIC DNA]</scope>
    <source>
        <strain evidence="4 5">NBRC 112785</strain>
    </source>
</reference>
<evidence type="ECO:0000313" key="4">
    <source>
        <dbReference type="EMBL" id="GLS83266.1"/>
    </source>
</evidence>
<dbReference type="InterPro" id="IPR029055">
    <property type="entry name" value="Ntn_hydrolases_N"/>
</dbReference>
<gene>
    <name evidence="4" type="ORF">GCM10007894_12430</name>
</gene>
<comment type="similarity">
    <text evidence="1">Belongs to the peptidase C59 family.</text>
</comment>
<evidence type="ECO:0000259" key="3">
    <source>
        <dbReference type="Pfam" id="PF02275"/>
    </source>
</evidence>
<evidence type="ECO:0000313" key="5">
    <source>
        <dbReference type="Proteomes" id="UP001157439"/>
    </source>
</evidence>
<sequence>MRTMDWVGHDDAKVVGDGKGMERQYANTKDAVTTTSKFAALKISSFLPGIVAEAMNEEGLEARILYLGSDYTQFGQPTDAKPDVDALMIPQWAADNFSTVKEVVANLHKIDVIDNGVCGLPPHDDMTHCKENAPVHYQFADRSGDTAVVEFINGEMKVYQEDGSAYMSNDPEFSFHLLLDKEQTEAGASIRAYDRRLRGKAVLEDMYKRNVTDINAVKVAMKAAANTVFSGYEQEDPYVGGVFPTLWTVHTDRNAGEWVLDRHDTWEIETYNFSQFDTNKAERQVLGAHPKAK</sequence>
<name>A0AA37TRT5_9GAMM</name>
<dbReference type="Pfam" id="PF02275">
    <property type="entry name" value="CBAH"/>
    <property type="match status" value="1"/>
</dbReference>
<dbReference type="PANTHER" id="PTHR35527">
    <property type="entry name" value="CHOLOYLGLYCINE HYDROLASE"/>
    <property type="match status" value="1"/>
</dbReference>
<dbReference type="EMBL" id="BSPO01000002">
    <property type="protein sequence ID" value="GLS83266.1"/>
    <property type="molecule type" value="Genomic_DNA"/>
</dbReference>
<comment type="caution">
    <text evidence="4">The sequence shown here is derived from an EMBL/GenBank/DDBJ whole genome shotgun (WGS) entry which is preliminary data.</text>
</comment>
<evidence type="ECO:0000256" key="2">
    <source>
        <dbReference type="ARBA" id="ARBA00022801"/>
    </source>
</evidence>
<keyword evidence="2" id="KW-0378">Hydrolase</keyword>
<accession>A0AA37TRT5</accession>
<dbReference type="Proteomes" id="UP001157439">
    <property type="component" value="Unassembled WGS sequence"/>
</dbReference>
<dbReference type="InterPro" id="IPR029132">
    <property type="entry name" value="CBAH/NAAA_C"/>
</dbReference>
<evidence type="ECO:0000256" key="1">
    <source>
        <dbReference type="ARBA" id="ARBA00006625"/>
    </source>
</evidence>
<dbReference type="Gene3D" id="3.60.60.10">
    <property type="entry name" value="Penicillin V Acylase, Chain A"/>
    <property type="match status" value="1"/>
</dbReference>
<dbReference type="SUPFAM" id="SSF56235">
    <property type="entry name" value="N-terminal nucleophile aminohydrolases (Ntn hydrolases)"/>
    <property type="match status" value="1"/>
</dbReference>
<feature type="domain" description="Choloylglycine hydrolase/NAAA C-terminal" evidence="3">
    <location>
        <begin position="2"/>
        <end position="177"/>
    </location>
</feature>
<proteinExistence type="inferred from homology"/>
<organism evidence="4 5">
    <name type="scientific">Paraferrimonas haliotis</name>
    <dbReference type="NCBI Taxonomy" id="2013866"/>
    <lineage>
        <taxon>Bacteria</taxon>
        <taxon>Pseudomonadati</taxon>
        <taxon>Pseudomonadota</taxon>
        <taxon>Gammaproteobacteria</taxon>
        <taxon>Alteromonadales</taxon>
        <taxon>Ferrimonadaceae</taxon>
        <taxon>Paraferrimonas</taxon>
    </lineage>
</organism>
<dbReference type="PANTHER" id="PTHR35527:SF2">
    <property type="entry name" value="HYDROLASE"/>
    <property type="match status" value="1"/>
</dbReference>
<protein>
    <recommendedName>
        <fullName evidence="3">Choloylglycine hydrolase/NAAA C-terminal domain-containing protein</fullName>
    </recommendedName>
</protein>
<dbReference type="InterPro" id="IPR052193">
    <property type="entry name" value="Peptidase_C59"/>
</dbReference>
<dbReference type="AlphaFoldDB" id="A0AA37TRT5"/>